<accession>A0ABM8UU51</accession>
<evidence type="ECO:0000313" key="1">
    <source>
        <dbReference type="EMBL" id="CAG5071879.1"/>
    </source>
</evidence>
<dbReference type="InterPro" id="IPR010994">
    <property type="entry name" value="RuvA_2-like"/>
</dbReference>
<dbReference type="EMBL" id="CAJRAU010000005">
    <property type="protein sequence ID" value="CAG5071879.1"/>
    <property type="molecule type" value="Genomic_DNA"/>
</dbReference>
<keyword evidence="2" id="KW-1185">Reference proteome</keyword>
<comment type="caution">
    <text evidence="1">The sequence shown here is derived from an EMBL/GenBank/DDBJ whole genome shotgun (WGS) entry which is preliminary data.</text>
</comment>
<dbReference type="SUPFAM" id="SSF47781">
    <property type="entry name" value="RuvA domain 2-like"/>
    <property type="match status" value="1"/>
</dbReference>
<reference evidence="1 2" key="1">
    <citation type="submission" date="2021-04" db="EMBL/GenBank/DDBJ databases">
        <authorList>
            <person name="Rodrigo-Torres L."/>
            <person name="Arahal R. D."/>
            <person name="Lucena T."/>
        </authorList>
    </citation>
    <scope>NUCLEOTIDE SEQUENCE [LARGE SCALE GENOMIC DNA]</scope>
    <source>
        <strain evidence="1 2">CECT 9623</strain>
    </source>
</reference>
<organism evidence="1 2">
    <name type="scientific">Dyadobacter linearis</name>
    <dbReference type="NCBI Taxonomy" id="2823330"/>
    <lineage>
        <taxon>Bacteria</taxon>
        <taxon>Pseudomonadati</taxon>
        <taxon>Bacteroidota</taxon>
        <taxon>Cytophagia</taxon>
        <taxon>Cytophagales</taxon>
        <taxon>Spirosomataceae</taxon>
        <taxon>Dyadobacter</taxon>
    </lineage>
</organism>
<dbReference type="Proteomes" id="UP000679725">
    <property type="component" value="Unassembled WGS sequence"/>
</dbReference>
<gene>
    <name evidence="1" type="ORF">DYBT9623_03858</name>
</gene>
<protein>
    <recommendedName>
        <fullName evidence="3">Helix-hairpin-helix motif protein</fullName>
    </recommendedName>
</protein>
<sequence length="708" mass="81563">MQHTGYFAYAFYKKSLWLLPRALFLLVVFVFFSPKITLAQAPPRQDIDINQFVASLFPVPSEDIDYSELFESLIQLYANPLDINIVTADELSGTLILSDAQIRALLQYREQLGPFISLYELQAVPGFDMPTIQRLLPFICLNPKPVSLKNALQSPNQHFLLLRSGRILETQKGFSPLDSTSKAVTRYLGNPYNAFLRYRNARTGYYSFGVTLEKDAGEKWLAWKPKRHILGTDFTSFHAQLLNRGKIKNLIIGDYRMQTGQGMVMGAVFSLGKGSEVIKTAYRSTLGFKPYTSSGEADFFRGAALTLRIGKKTDFSMMYSKVKRDATLDMGAEGKIFATSLPLTGYHRTLTENEKHNNFSEQNAGVHFLHQFPSEKGQVGITALHTYYEAPIRKRGALYNEFEFSGKQNLIAGIHGDYRWHNYHFFGEGALSGGKGTGITAGGIGSFGRKWDATFLFRHYAKNFHTFYGNPISEATRPSNESAVYGGLRFMPGKRWQLSGYFDRFWFPGLRYQVDAPSKGFDYYLHFLFKPNKRLNVYGLMHEKQKQKNDPENKEQQNRLITSVRRTAMLNFEYEVPLRYAIRTRCQVGDSGEKHAARSKGITILQDLTWHFPKIELSTRFAWFNTDDYDSRQYVYEKDMLYAFSIPAYYDNGTRHYLMLRYNVFRNMKIWARWSQTRYKDLQKISSGLNEIKGNKRSELKMQVIYQL</sequence>
<evidence type="ECO:0000313" key="2">
    <source>
        <dbReference type="Proteomes" id="UP000679725"/>
    </source>
</evidence>
<dbReference type="RefSeq" id="WP_215235144.1">
    <property type="nucleotide sequence ID" value="NZ_CAJRAU010000005.1"/>
</dbReference>
<evidence type="ECO:0008006" key="3">
    <source>
        <dbReference type="Google" id="ProtNLM"/>
    </source>
</evidence>
<proteinExistence type="predicted"/>
<name>A0ABM8UU51_9BACT</name>